<keyword evidence="1" id="KW-0812">Transmembrane</keyword>
<proteinExistence type="predicted"/>
<evidence type="ECO:0000259" key="2">
    <source>
        <dbReference type="SMART" id="SM00530"/>
    </source>
</evidence>
<dbReference type="InterPro" id="IPR025194">
    <property type="entry name" value="RodZ-like_C"/>
</dbReference>
<accession>A0A1A9F1P1</accession>
<reference evidence="4" key="1">
    <citation type="submission" date="2016-05" db="EMBL/GenBank/DDBJ databases">
        <authorList>
            <person name="Baek K."/>
            <person name="Yang S.-J."/>
        </authorList>
    </citation>
    <scope>NUCLEOTIDE SEQUENCE [LARGE SCALE GENOMIC DNA]</scope>
    <source>
        <strain evidence="4">ST58-10</strain>
    </source>
</reference>
<dbReference type="AlphaFoldDB" id="A0A1A9F1P1"/>
<keyword evidence="4" id="KW-1185">Reference proteome</keyword>
<organism evidence="3 4">
    <name type="scientific">Marinobacterium aestuarii</name>
    <dbReference type="NCBI Taxonomy" id="1821621"/>
    <lineage>
        <taxon>Bacteria</taxon>
        <taxon>Pseudomonadati</taxon>
        <taxon>Pseudomonadota</taxon>
        <taxon>Gammaproteobacteria</taxon>
        <taxon>Oceanospirillales</taxon>
        <taxon>Oceanospirillaceae</taxon>
        <taxon>Marinobacterium</taxon>
    </lineage>
</organism>
<dbReference type="PANTHER" id="PTHR34475:SF1">
    <property type="entry name" value="CYTOSKELETON PROTEIN RODZ"/>
    <property type="match status" value="1"/>
</dbReference>
<dbReference type="EMBL" id="CP015839">
    <property type="protein sequence ID" value="ANG64075.1"/>
    <property type="molecule type" value="Genomic_DNA"/>
</dbReference>
<dbReference type="Pfam" id="PF13464">
    <property type="entry name" value="RodZ_C"/>
    <property type="match status" value="1"/>
</dbReference>
<keyword evidence="1" id="KW-0472">Membrane</keyword>
<name>A0A1A9F1P1_9GAMM</name>
<dbReference type="Gene3D" id="1.10.260.40">
    <property type="entry name" value="lambda repressor-like DNA-binding domains"/>
    <property type="match status" value="1"/>
</dbReference>
<dbReference type="CDD" id="cd00093">
    <property type="entry name" value="HTH_XRE"/>
    <property type="match status" value="1"/>
</dbReference>
<dbReference type="OrthoDB" id="9790252at2"/>
<dbReference type="STRING" id="1821621.A8C75_17435"/>
<dbReference type="SMART" id="SM00530">
    <property type="entry name" value="HTH_XRE"/>
    <property type="match status" value="1"/>
</dbReference>
<evidence type="ECO:0000313" key="4">
    <source>
        <dbReference type="Proteomes" id="UP000078070"/>
    </source>
</evidence>
<dbReference type="InterPro" id="IPR050400">
    <property type="entry name" value="Bact_Cytoskel_RodZ"/>
</dbReference>
<protein>
    <recommendedName>
        <fullName evidence="2">HTH cro/C1-type domain-containing protein</fullName>
    </recommendedName>
</protein>
<evidence type="ECO:0000256" key="1">
    <source>
        <dbReference type="SAM" id="Phobius"/>
    </source>
</evidence>
<evidence type="ECO:0000313" key="3">
    <source>
        <dbReference type="EMBL" id="ANG64075.1"/>
    </source>
</evidence>
<gene>
    <name evidence="3" type="ORF">A8C75_17435</name>
</gene>
<sequence>MNQVSQAESESSAAALSQFSLVQMREGQGLSLEQVATSLRLPAAQVRALEEGDYSKLPSVVFARGYLRSYARLLGVNGDDLVLEFDRNYGGAQTSASIRSISRIQPSGASGPGVSLSMLLLVVVIVATTFWWWKTQYGHEVALTSSPQSTVAVDTADGETLVLSAGEPEPEAGLDIAAPQLSPEEAMAISAEGAGEQAEAAVVAAQVDAALTATGVAPVVTAADAATDTVAAAATTALAAPASDVAAASESDAEGAVSLATTGLLVRFSDDCWVTVKSATGKTLFNNLRKAGEELRIEQAGPLNVLLGRTNAVSQISFDGAVVDLAPFNNKNVARLTLPLN</sequence>
<dbReference type="RefSeq" id="WP_067385364.1">
    <property type="nucleotide sequence ID" value="NZ_CP015839.1"/>
</dbReference>
<feature type="domain" description="HTH cro/C1-type" evidence="2">
    <location>
        <begin position="20"/>
        <end position="81"/>
    </location>
</feature>
<keyword evidence="1" id="KW-1133">Transmembrane helix</keyword>
<dbReference type="KEGG" id="mars:A8C75_17435"/>
<dbReference type="Proteomes" id="UP000078070">
    <property type="component" value="Chromosome"/>
</dbReference>
<dbReference type="GO" id="GO:0003677">
    <property type="term" value="F:DNA binding"/>
    <property type="evidence" value="ECO:0007669"/>
    <property type="project" value="InterPro"/>
</dbReference>
<dbReference type="PANTHER" id="PTHR34475">
    <property type="match status" value="1"/>
</dbReference>
<dbReference type="InterPro" id="IPR010982">
    <property type="entry name" value="Lambda_DNA-bd_dom_sf"/>
</dbReference>
<dbReference type="Pfam" id="PF13413">
    <property type="entry name" value="HTH_25"/>
    <property type="match status" value="1"/>
</dbReference>
<feature type="transmembrane region" description="Helical" evidence="1">
    <location>
        <begin position="113"/>
        <end position="133"/>
    </location>
</feature>
<reference evidence="3 4" key="2">
    <citation type="journal article" date="2018" name="Int. J. Syst. Evol. Microbiol.">
        <title>Marinobacterium aestuarii sp. nov., a benzene-degrading marine bacterium isolated from estuary sediment.</title>
        <authorList>
            <person name="Bae S.S."/>
            <person name="Jung J."/>
            <person name="Chung D."/>
            <person name="Baek K."/>
        </authorList>
    </citation>
    <scope>NUCLEOTIDE SEQUENCE [LARGE SCALE GENOMIC DNA]</scope>
    <source>
        <strain evidence="3 4">ST58-10</strain>
    </source>
</reference>
<dbReference type="InterPro" id="IPR001387">
    <property type="entry name" value="Cro/C1-type_HTH"/>
</dbReference>